<reference evidence="2" key="1">
    <citation type="submission" date="2017-08" db="EMBL/GenBank/DDBJ databases">
        <title>Draft genome sequence of Lactococcus sp. strain Rs-Y01, isolated from the gut of the lower termite Reticulitermes speratus.</title>
        <authorList>
            <person name="Ohkuma M."/>
            <person name="Yuki M."/>
        </authorList>
    </citation>
    <scope>NUCLEOTIDE SEQUENCE [LARGE SCALE GENOMIC DNA]</scope>
    <source>
        <strain evidence="2">Rs-Y01</strain>
    </source>
</reference>
<name>A0A224X0J6_9LACT</name>
<dbReference type="InterPro" id="IPR009057">
    <property type="entry name" value="Homeodomain-like_sf"/>
</dbReference>
<dbReference type="RefSeq" id="WP_094784795.1">
    <property type="nucleotide sequence ID" value="NZ_BEDT01000003.1"/>
</dbReference>
<evidence type="ECO:0000313" key="2">
    <source>
        <dbReference type="Proteomes" id="UP000218689"/>
    </source>
</evidence>
<proteinExistence type="predicted"/>
<dbReference type="Proteomes" id="UP000218689">
    <property type="component" value="Unassembled WGS sequence"/>
</dbReference>
<organism evidence="1 2">
    <name type="scientific">Pseudolactococcus reticulitermitis</name>
    <dbReference type="NCBI Taxonomy" id="2025039"/>
    <lineage>
        <taxon>Bacteria</taxon>
        <taxon>Bacillati</taxon>
        <taxon>Bacillota</taxon>
        <taxon>Bacilli</taxon>
        <taxon>Lactobacillales</taxon>
        <taxon>Streptococcaceae</taxon>
        <taxon>Pseudolactococcus</taxon>
    </lineage>
</organism>
<gene>
    <name evidence="1" type="ORF">RsY01_1348</name>
</gene>
<protein>
    <recommendedName>
        <fullName evidence="3">HTH tetR-type domain-containing protein</fullName>
    </recommendedName>
</protein>
<dbReference type="EMBL" id="BEDT01000003">
    <property type="protein sequence ID" value="GAX47747.1"/>
    <property type="molecule type" value="Genomic_DNA"/>
</dbReference>
<dbReference type="OrthoDB" id="2241747at2"/>
<comment type="caution">
    <text evidence="1">The sequence shown here is derived from an EMBL/GenBank/DDBJ whole genome shotgun (WGS) entry which is preliminary data.</text>
</comment>
<dbReference type="SUPFAM" id="SSF46689">
    <property type="entry name" value="Homeodomain-like"/>
    <property type="match status" value="1"/>
</dbReference>
<sequence length="198" mass="23096">MVIISETQLRIIDSFFLIAEENGTVQKITMQQIAERAGIRRQNIYKNHFNGIEDIIQTVHLLIARDCKQKMSTFIASHDQDMLLFIAKEILPILYAKRRWLKNLYNPSLDPDWVPFLYQQYLPLVQVYFENRLDHVCAELGITSEFLYHLIIGNILTIISCWLTSDKPEPPSIFQKKFLKLAAQSLNHLLNFEASDVD</sequence>
<accession>A0A224X0J6</accession>
<dbReference type="AlphaFoldDB" id="A0A224X0J6"/>
<keyword evidence="2" id="KW-1185">Reference proteome</keyword>
<dbReference type="Gene3D" id="1.10.357.10">
    <property type="entry name" value="Tetracycline Repressor, domain 2"/>
    <property type="match status" value="1"/>
</dbReference>
<evidence type="ECO:0008006" key="3">
    <source>
        <dbReference type="Google" id="ProtNLM"/>
    </source>
</evidence>
<evidence type="ECO:0000313" key="1">
    <source>
        <dbReference type="EMBL" id="GAX47747.1"/>
    </source>
</evidence>